<organism evidence="2 3">
    <name type="scientific">Emiliania huxleyi (strain CCMP1516)</name>
    <dbReference type="NCBI Taxonomy" id="280463"/>
    <lineage>
        <taxon>Eukaryota</taxon>
        <taxon>Haptista</taxon>
        <taxon>Haptophyta</taxon>
        <taxon>Prymnesiophyceae</taxon>
        <taxon>Isochrysidales</taxon>
        <taxon>Noelaerhabdaceae</taxon>
        <taxon>Emiliania</taxon>
    </lineage>
</organism>
<name>A0A0D3IM67_EMIH1</name>
<accession>A0A0D3IM67</accession>
<dbReference type="RefSeq" id="XP_005764781.1">
    <property type="nucleotide sequence ID" value="XM_005764724.1"/>
</dbReference>
<dbReference type="GeneID" id="17258537"/>
<proteinExistence type="predicted"/>
<evidence type="ECO:0000256" key="1">
    <source>
        <dbReference type="SAM" id="MobiDB-lite"/>
    </source>
</evidence>
<feature type="compositionally biased region" description="Polar residues" evidence="1">
    <location>
        <begin position="1"/>
        <end position="13"/>
    </location>
</feature>
<dbReference type="PaxDb" id="2903-EOD12352"/>
<evidence type="ECO:0000313" key="2">
    <source>
        <dbReference type="EnsemblProtists" id="EOD12352"/>
    </source>
</evidence>
<evidence type="ECO:0000313" key="3">
    <source>
        <dbReference type="Proteomes" id="UP000013827"/>
    </source>
</evidence>
<sequence>MGACSSKSVNDTITEPVKPEQIDTPVDATIVDATPDIAPTETPADAAPSDYAKPEAEVAVAEEPAAVAEEPIAEEAPAAAIQDVPPPEPTKSASLVDKLVGYLSGQKSEPAKLSKAFSNILPAAPKCMPSRPELNEEPTDAPATAAPA</sequence>
<reference evidence="2" key="2">
    <citation type="submission" date="2024-10" db="UniProtKB">
        <authorList>
            <consortium name="EnsemblProtists"/>
        </authorList>
    </citation>
    <scope>IDENTIFICATION</scope>
</reference>
<keyword evidence="3" id="KW-1185">Reference proteome</keyword>
<dbReference type="KEGG" id="ehx:EMIHUDRAFT_213562"/>
<dbReference type="HOGENOM" id="CLU_1762219_0_0_1"/>
<dbReference type="AlphaFoldDB" id="A0A0D3IM67"/>
<feature type="region of interest" description="Disordered" evidence="1">
    <location>
        <begin position="1"/>
        <end position="92"/>
    </location>
</feature>
<feature type="region of interest" description="Disordered" evidence="1">
    <location>
        <begin position="124"/>
        <end position="148"/>
    </location>
</feature>
<dbReference type="Proteomes" id="UP000013827">
    <property type="component" value="Unassembled WGS sequence"/>
</dbReference>
<feature type="compositionally biased region" description="Low complexity" evidence="1">
    <location>
        <begin position="57"/>
        <end position="81"/>
    </location>
</feature>
<dbReference type="EnsemblProtists" id="EOD12352">
    <property type="protein sequence ID" value="EOD12352"/>
    <property type="gene ID" value="EMIHUDRAFT_213562"/>
</dbReference>
<reference evidence="3" key="1">
    <citation type="journal article" date="2013" name="Nature">
        <title>Pan genome of the phytoplankton Emiliania underpins its global distribution.</title>
        <authorList>
            <person name="Read B.A."/>
            <person name="Kegel J."/>
            <person name="Klute M.J."/>
            <person name="Kuo A."/>
            <person name="Lefebvre S.C."/>
            <person name="Maumus F."/>
            <person name="Mayer C."/>
            <person name="Miller J."/>
            <person name="Monier A."/>
            <person name="Salamov A."/>
            <person name="Young J."/>
            <person name="Aguilar M."/>
            <person name="Claverie J.M."/>
            <person name="Frickenhaus S."/>
            <person name="Gonzalez K."/>
            <person name="Herman E.K."/>
            <person name="Lin Y.C."/>
            <person name="Napier J."/>
            <person name="Ogata H."/>
            <person name="Sarno A.F."/>
            <person name="Shmutz J."/>
            <person name="Schroeder D."/>
            <person name="de Vargas C."/>
            <person name="Verret F."/>
            <person name="von Dassow P."/>
            <person name="Valentin K."/>
            <person name="Van de Peer Y."/>
            <person name="Wheeler G."/>
            <person name="Dacks J.B."/>
            <person name="Delwiche C.F."/>
            <person name="Dyhrman S.T."/>
            <person name="Glockner G."/>
            <person name="John U."/>
            <person name="Richards T."/>
            <person name="Worden A.Z."/>
            <person name="Zhang X."/>
            <person name="Grigoriev I.V."/>
            <person name="Allen A.E."/>
            <person name="Bidle K."/>
            <person name="Borodovsky M."/>
            <person name="Bowler C."/>
            <person name="Brownlee C."/>
            <person name="Cock J.M."/>
            <person name="Elias M."/>
            <person name="Gladyshev V.N."/>
            <person name="Groth M."/>
            <person name="Guda C."/>
            <person name="Hadaegh A."/>
            <person name="Iglesias-Rodriguez M.D."/>
            <person name="Jenkins J."/>
            <person name="Jones B.M."/>
            <person name="Lawson T."/>
            <person name="Leese F."/>
            <person name="Lindquist E."/>
            <person name="Lobanov A."/>
            <person name="Lomsadze A."/>
            <person name="Malik S.B."/>
            <person name="Marsh M.E."/>
            <person name="Mackinder L."/>
            <person name="Mock T."/>
            <person name="Mueller-Roeber B."/>
            <person name="Pagarete A."/>
            <person name="Parker M."/>
            <person name="Probert I."/>
            <person name="Quesneville H."/>
            <person name="Raines C."/>
            <person name="Rensing S.A."/>
            <person name="Riano-Pachon D.M."/>
            <person name="Richier S."/>
            <person name="Rokitta S."/>
            <person name="Shiraiwa Y."/>
            <person name="Soanes D.M."/>
            <person name="van der Giezen M."/>
            <person name="Wahlund T.M."/>
            <person name="Williams B."/>
            <person name="Wilson W."/>
            <person name="Wolfe G."/>
            <person name="Wurch L.L."/>
        </authorList>
    </citation>
    <scope>NUCLEOTIDE SEQUENCE</scope>
</reference>
<protein>
    <submittedName>
        <fullName evidence="2">Uncharacterized protein</fullName>
    </submittedName>
</protein>